<keyword evidence="3" id="KW-1185">Reference proteome</keyword>
<gene>
    <name evidence="2" type="ORF">SAMN05421769_0559</name>
</gene>
<dbReference type="AlphaFoldDB" id="A0A1N6EPB1"/>
<evidence type="ECO:0000313" key="2">
    <source>
        <dbReference type="EMBL" id="SIN84781.1"/>
    </source>
</evidence>
<accession>A0A1N6EPB1</accession>
<evidence type="ECO:0008006" key="4">
    <source>
        <dbReference type="Google" id="ProtNLM"/>
    </source>
</evidence>
<organism evidence="2 3">
    <name type="scientific">Chryseobacterium scophthalmum</name>
    <dbReference type="NCBI Taxonomy" id="59733"/>
    <lineage>
        <taxon>Bacteria</taxon>
        <taxon>Pseudomonadati</taxon>
        <taxon>Bacteroidota</taxon>
        <taxon>Flavobacteriia</taxon>
        <taxon>Flavobacteriales</taxon>
        <taxon>Weeksellaceae</taxon>
        <taxon>Chryseobacterium group</taxon>
        <taxon>Chryseobacterium</taxon>
    </lineage>
</organism>
<reference evidence="3" key="1">
    <citation type="submission" date="2016-12" db="EMBL/GenBank/DDBJ databases">
        <authorList>
            <person name="Varghese N."/>
            <person name="Submissions S."/>
        </authorList>
    </citation>
    <scope>NUCLEOTIDE SEQUENCE [LARGE SCALE GENOMIC DNA]</scope>
    <source>
        <strain evidence="3">DSM 16779</strain>
    </source>
</reference>
<dbReference type="RefSeq" id="WP_074228558.1">
    <property type="nucleotide sequence ID" value="NZ_FSRQ01000001.1"/>
</dbReference>
<proteinExistence type="predicted"/>
<evidence type="ECO:0000256" key="1">
    <source>
        <dbReference type="SAM" id="SignalP"/>
    </source>
</evidence>
<name>A0A1N6EPB1_9FLAO</name>
<dbReference type="Proteomes" id="UP000184782">
    <property type="component" value="Unassembled WGS sequence"/>
</dbReference>
<keyword evidence="1" id="KW-0732">Signal</keyword>
<dbReference type="OrthoDB" id="658938at2"/>
<dbReference type="EMBL" id="FSRQ01000001">
    <property type="protein sequence ID" value="SIN84781.1"/>
    <property type="molecule type" value="Genomic_DNA"/>
</dbReference>
<sequence length="266" mass="29775">MKKQFLIATIVASSFAYAQSSWNLTGNSGTNASTNFLGTSDTNDLVLKTNNQERFRINSIGNVGIGTNPESDIILKLKGRTQFFSDINSDTFAVQNTGTNIDAGASLVWLNYSQYQPNNPGVLDVSGHTAPGIWESTFSLKANGKLLIGNYSQYPNCSDCNDYRVFIKNGIRTEKIKVDIAASNGWADYVFEKNYNLMPLSELEKFITENKHLPEVPTTKEAIENGIELKEMNILLLKKVEELTLYVIQQQKELQELKLKVKKDEK</sequence>
<feature type="chain" id="PRO_5009935749" description="Cell wall anchor protein" evidence="1">
    <location>
        <begin position="19"/>
        <end position="266"/>
    </location>
</feature>
<feature type="signal peptide" evidence="1">
    <location>
        <begin position="1"/>
        <end position="18"/>
    </location>
</feature>
<dbReference type="STRING" id="59733.SAMN05421769_0559"/>
<protein>
    <recommendedName>
        <fullName evidence="4">Cell wall anchor protein</fullName>
    </recommendedName>
</protein>
<evidence type="ECO:0000313" key="3">
    <source>
        <dbReference type="Proteomes" id="UP000184782"/>
    </source>
</evidence>